<dbReference type="InterPro" id="IPR002401">
    <property type="entry name" value="Cyt_P450_E_grp-I"/>
</dbReference>
<dbReference type="GO" id="GO:0051777">
    <property type="term" value="F:ent-kaurenoic acid monooxygenase activity"/>
    <property type="evidence" value="ECO:0000318"/>
    <property type="project" value="GO_Central"/>
</dbReference>
<evidence type="ECO:0000256" key="9">
    <source>
        <dbReference type="SAM" id="Phobius"/>
    </source>
</evidence>
<reference evidence="11" key="2">
    <citation type="submission" date="2025-08" db="UniProtKB">
        <authorList>
            <consortium name="RefSeq"/>
        </authorList>
    </citation>
    <scope>IDENTIFICATION</scope>
    <source>
        <tissue evidence="11">Leaf</tissue>
    </source>
</reference>
<dbReference type="Pfam" id="PF00067">
    <property type="entry name" value="p450"/>
    <property type="match status" value="1"/>
</dbReference>
<keyword evidence="8" id="KW-0175">Coiled coil</keyword>
<accession>A0A9R0IN56</accession>
<evidence type="ECO:0000313" key="11">
    <source>
        <dbReference type="RefSeq" id="XP_021851164.1"/>
    </source>
</evidence>
<gene>
    <name evidence="11" type="primary">LOC110790693</name>
</gene>
<keyword evidence="7" id="KW-0503">Monooxygenase</keyword>
<evidence type="ECO:0000256" key="7">
    <source>
        <dbReference type="RuleBase" id="RU000461"/>
    </source>
</evidence>
<proteinExistence type="inferred from homology"/>
<keyword evidence="5 6" id="KW-0408">Iron</keyword>
<dbReference type="SUPFAM" id="SSF48264">
    <property type="entry name" value="Cytochrome P450"/>
    <property type="match status" value="1"/>
</dbReference>
<evidence type="ECO:0000256" key="6">
    <source>
        <dbReference type="PIRSR" id="PIRSR602401-1"/>
    </source>
</evidence>
<keyword evidence="4 9" id="KW-1133">Transmembrane helix</keyword>
<feature type="transmembrane region" description="Helical" evidence="9">
    <location>
        <begin position="6"/>
        <end position="25"/>
    </location>
</feature>
<dbReference type="InterPro" id="IPR001128">
    <property type="entry name" value="Cyt_P450"/>
</dbReference>
<reference evidence="10" key="1">
    <citation type="journal article" date="2021" name="Nat. Commun.">
        <title>Genomic analyses provide insights into spinach domestication and the genetic basis of agronomic traits.</title>
        <authorList>
            <person name="Cai X."/>
            <person name="Sun X."/>
            <person name="Xu C."/>
            <person name="Sun H."/>
            <person name="Wang X."/>
            <person name="Ge C."/>
            <person name="Zhang Z."/>
            <person name="Wang Q."/>
            <person name="Fei Z."/>
            <person name="Jiao C."/>
            <person name="Wang Q."/>
        </authorList>
    </citation>
    <scope>NUCLEOTIDE SEQUENCE [LARGE SCALE GENOMIC DNA]</scope>
    <source>
        <strain evidence="10">cv. Varoflay</strain>
    </source>
</reference>
<dbReference type="InterPro" id="IPR036396">
    <property type="entry name" value="Cyt_P450_sf"/>
</dbReference>
<evidence type="ECO:0000256" key="4">
    <source>
        <dbReference type="ARBA" id="ARBA00022989"/>
    </source>
</evidence>
<dbReference type="Gene3D" id="1.10.630.10">
    <property type="entry name" value="Cytochrome P450"/>
    <property type="match status" value="1"/>
</dbReference>
<dbReference type="GO" id="GO:0020037">
    <property type="term" value="F:heme binding"/>
    <property type="evidence" value="ECO:0007669"/>
    <property type="project" value="InterPro"/>
</dbReference>
<dbReference type="GO" id="GO:0010268">
    <property type="term" value="P:brassinosteroid homeostasis"/>
    <property type="evidence" value="ECO:0007669"/>
    <property type="project" value="TreeGrafter"/>
</dbReference>
<dbReference type="PANTHER" id="PTHR24286">
    <property type="entry name" value="CYTOCHROME P450 26"/>
    <property type="match status" value="1"/>
</dbReference>
<dbReference type="PRINTS" id="PR00463">
    <property type="entry name" value="EP450I"/>
</dbReference>
<evidence type="ECO:0000256" key="5">
    <source>
        <dbReference type="ARBA" id="ARBA00023004"/>
    </source>
</evidence>
<dbReference type="PRINTS" id="PR00385">
    <property type="entry name" value="P450"/>
</dbReference>
<dbReference type="GO" id="GO:0048868">
    <property type="term" value="P:pollen tube development"/>
    <property type="evidence" value="ECO:0000318"/>
    <property type="project" value="GO_Central"/>
</dbReference>
<keyword evidence="3 6" id="KW-0479">Metal-binding</keyword>
<comment type="similarity">
    <text evidence="7">Belongs to the cytochrome P450 family.</text>
</comment>
<dbReference type="RefSeq" id="XP_021851164.1">
    <property type="nucleotide sequence ID" value="XM_021995472.2"/>
</dbReference>
<dbReference type="KEGG" id="soe:110790693"/>
<feature type="binding site" description="axial binding residue" evidence="6">
    <location>
        <position position="440"/>
    </location>
    <ligand>
        <name>heme</name>
        <dbReference type="ChEBI" id="CHEBI:30413"/>
    </ligand>
    <ligandPart>
        <name>Fe</name>
        <dbReference type="ChEBI" id="CHEBI:18248"/>
    </ligandPart>
</feature>
<sequence>MEIVFSVWMVLSVILGGLLAFFGILKNANEWFYVRRLGKKRDLLPPGDMGWPFIGTQLSFLKAFKSDNPDSFISTLATRFGPTGIYRAVMFGKPCVILTTPESCKKVLSDDATFGPGFPESITKLMGKKAFHGITQEEHKRLRRLTTAALSGQEALSIYLKHIEEITINSLKEWAGMSRPIEFLTEMRKIAFKVIMFVMVGDTSTDHFIMEALEKEYTTLNHGLKSMAIDLPGFAYHNALKARKNLQKIFQGVVDKRRIEETMANKQEEKKDMLDMLMGIEDENKSKLSDEEIVDLIIMFLNAGHESSGHAAMWAVVLLQDHPEVFQKAKEEQEHIVNKRPPNQKGLTLKETRQMEYLSKVIDETLRVVNISFTLFREATKDVNINGYNVPKGWRILTWLRSAHLDSNKYPNSKEFNPSRWDDPKTRANFIPFGAGSRMCPGRDLAKLEVYTFLHYFLLNYKLERINPKCPVRYLPISRPEDNCLAIIRRVS</sequence>
<dbReference type="GO" id="GO:0005783">
    <property type="term" value="C:endoplasmic reticulum"/>
    <property type="evidence" value="ECO:0000318"/>
    <property type="project" value="GO_Central"/>
</dbReference>
<evidence type="ECO:0000256" key="2">
    <source>
        <dbReference type="ARBA" id="ARBA00022692"/>
    </source>
</evidence>
<keyword evidence="7" id="KW-0560">Oxidoreductase</keyword>
<protein>
    <submittedName>
        <fullName evidence="11">Ent-kaurenoic acid oxidase 2-like</fullName>
    </submittedName>
</protein>
<dbReference type="GO" id="GO:0016020">
    <property type="term" value="C:membrane"/>
    <property type="evidence" value="ECO:0007669"/>
    <property type="project" value="UniProtKB-SubCell"/>
</dbReference>
<dbReference type="InterPro" id="IPR017972">
    <property type="entry name" value="Cyt_P450_CS"/>
</dbReference>
<keyword evidence="10" id="KW-1185">Reference proteome</keyword>
<dbReference type="PANTHER" id="PTHR24286:SF356">
    <property type="entry name" value="ENT-KAURENOIC ACID OXIDASE 2"/>
    <property type="match status" value="1"/>
</dbReference>
<dbReference type="OrthoDB" id="1470350at2759"/>
<name>A0A9R0IN56_SPIOL</name>
<evidence type="ECO:0000256" key="3">
    <source>
        <dbReference type="ARBA" id="ARBA00022723"/>
    </source>
</evidence>
<dbReference type="GO" id="GO:0005506">
    <property type="term" value="F:iron ion binding"/>
    <property type="evidence" value="ECO:0007669"/>
    <property type="project" value="InterPro"/>
</dbReference>
<comment type="cofactor">
    <cofactor evidence="6">
        <name>heme</name>
        <dbReference type="ChEBI" id="CHEBI:30413"/>
    </cofactor>
</comment>
<keyword evidence="2 9" id="KW-0812">Transmembrane</keyword>
<keyword evidence="9" id="KW-0472">Membrane</keyword>
<dbReference type="AlphaFoldDB" id="A0A9R0IN56"/>
<organism evidence="10 11">
    <name type="scientific">Spinacia oleracea</name>
    <name type="common">Spinach</name>
    <dbReference type="NCBI Taxonomy" id="3562"/>
    <lineage>
        <taxon>Eukaryota</taxon>
        <taxon>Viridiplantae</taxon>
        <taxon>Streptophyta</taxon>
        <taxon>Embryophyta</taxon>
        <taxon>Tracheophyta</taxon>
        <taxon>Spermatophyta</taxon>
        <taxon>Magnoliopsida</taxon>
        <taxon>eudicotyledons</taxon>
        <taxon>Gunneridae</taxon>
        <taxon>Pentapetalae</taxon>
        <taxon>Caryophyllales</taxon>
        <taxon>Chenopodiaceae</taxon>
        <taxon>Chenopodioideae</taxon>
        <taxon>Anserineae</taxon>
        <taxon>Spinacia</taxon>
    </lineage>
</organism>
<evidence type="ECO:0000256" key="1">
    <source>
        <dbReference type="ARBA" id="ARBA00004167"/>
    </source>
</evidence>
<dbReference type="GeneID" id="110790693"/>
<evidence type="ECO:0000313" key="10">
    <source>
        <dbReference type="Proteomes" id="UP000813463"/>
    </source>
</evidence>
<dbReference type="GO" id="GO:0016125">
    <property type="term" value="P:sterol metabolic process"/>
    <property type="evidence" value="ECO:0007669"/>
    <property type="project" value="TreeGrafter"/>
</dbReference>
<dbReference type="Proteomes" id="UP000813463">
    <property type="component" value="Chromosome 6"/>
</dbReference>
<keyword evidence="6 7" id="KW-0349">Heme</keyword>
<comment type="subcellular location">
    <subcellularLocation>
        <location evidence="1">Membrane</location>
        <topology evidence="1">Single-pass membrane protein</topology>
    </subcellularLocation>
</comment>
<dbReference type="PROSITE" id="PS00086">
    <property type="entry name" value="CYTOCHROME_P450"/>
    <property type="match status" value="1"/>
</dbReference>
<dbReference type="GO" id="GO:0016132">
    <property type="term" value="P:brassinosteroid biosynthetic process"/>
    <property type="evidence" value="ECO:0007669"/>
    <property type="project" value="TreeGrafter"/>
</dbReference>
<feature type="coiled-coil region" evidence="8">
    <location>
        <begin position="256"/>
        <end position="283"/>
    </location>
</feature>
<evidence type="ECO:0000256" key="8">
    <source>
        <dbReference type="SAM" id="Coils"/>
    </source>
</evidence>